<dbReference type="Proteomes" id="UP000317085">
    <property type="component" value="Segment"/>
</dbReference>
<reference evidence="3" key="1">
    <citation type="submission" date="2019-05" db="EMBL/GenBank/DDBJ databases">
        <authorList>
            <person name="Matney K."/>
            <person name="Lacafta O."/>
            <person name="Ahmed J."/>
            <person name="Anderson S."/>
            <person name="Assadpour T."/>
            <person name="Espinosa K."/>
            <person name="Gadsden T."/>
            <person name="Graham A."/>
            <person name="Hajjar W."/>
            <person name="Howard T."/>
            <person name="Matsen K."/>
            <person name="Osu J."/>
            <person name="Rup E."/>
            <person name="Sang H."/>
            <person name="Wadi S."/>
            <person name="McNeal J."/>
            <person name="Temple L."/>
        </authorList>
    </citation>
    <scope>NUCLEOTIDE SEQUENCE [LARGE SCALE GENOMIC DNA]</scope>
</reference>
<accession>A0A4Y6E715</accession>
<feature type="region of interest" description="Disordered" evidence="1">
    <location>
        <begin position="251"/>
        <end position="277"/>
    </location>
</feature>
<keyword evidence="2" id="KW-0540">Nuclease</keyword>
<evidence type="ECO:0000313" key="2">
    <source>
        <dbReference type="EMBL" id="QDF14202.1"/>
    </source>
</evidence>
<organism evidence="2 3">
    <name type="scientific">Microbacterium phage IAmGroot</name>
    <dbReference type="NCBI Taxonomy" id="2588486"/>
    <lineage>
        <taxon>Viruses</taxon>
        <taxon>Duplodnaviria</taxon>
        <taxon>Heunggongvirae</taxon>
        <taxon>Uroviricota</taxon>
        <taxon>Caudoviricetes</taxon>
        <taxon>Casidaviridae</taxon>
        <taxon>Gardenstatevirus</taxon>
        <taxon>Gardenstatevirus iamgroot</taxon>
    </lineage>
</organism>
<sequence length="277" mass="31185">MTTPKVNTIKRSGSRFYVEPTTGVKYPGVTSILKNLDKSFLQFWSAKMVAEEAVNNLDVLQDFMRRSPEAAIDMLKRAPQRNTKAAADMGSAAHDIFERMAAGESINPRYLHDDLQPFARHYAEFLDVCQPEFVAMEETVWSDEHQYAGSFDALAKIDGQLIWLDNKTTRSGIHEEVGLQLSAYRYAKHLLRPDGTRVPNKPGDGAAVLHIRPEGWHLTPVRADEQMFELFLNLRAVFEWDELKKTVVSTPVASGPDGARLTSRKRAPKAQTGKTLR</sequence>
<name>A0A4Y6E715_9CAUD</name>
<proteinExistence type="predicted"/>
<dbReference type="EMBL" id="MK880124">
    <property type="protein sequence ID" value="QDF14202.1"/>
    <property type="molecule type" value="Genomic_DNA"/>
</dbReference>
<keyword evidence="2" id="KW-0269">Exonuclease</keyword>
<keyword evidence="2" id="KW-0378">Hydrolase</keyword>
<protein>
    <submittedName>
        <fullName evidence="2">Exonuclease</fullName>
    </submittedName>
</protein>
<evidence type="ECO:0000313" key="3">
    <source>
        <dbReference type="Proteomes" id="UP000317085"/>
    </source>
</evidence>
<dbReference type="GO" id="GO:0004527">
    <property type="term" value="F:exonuclease activity"/>
    <property type="evidence" value="ECO:0007669"/>
    <property type="project" value="UniProtKB-KW"/>
</dbReference>
<gene>
    <name evidence="2" type="primary">29</name>
    <name evidence="2" type="ORF">SEA_IAMGROOT_29</name>
</gene>
<evidence type="ECO:0000256" key="1">
    <source>
        <dbReference type="SAM" id="MobiDB-lite"/>
    </source>
</evidence>
<keyword evidence="3" id="KW-1185">Reference proteome</keyword>